<evidence type="ECO:0000313" key="1">
    <source>
        <dbReference type="EMBL" id="PWZ43892.1"/>
    </source>
</evidence>
<name>A0A3L6G5L0_MAIZE</name>
<protein>
    <submittedName>
        <fullName evidence="1">Uncharacterized protein</fullName>
    </submittedName>
</protein>
<reference evidence="1" key="1">
    <citation type="journal article" date="2018" name="Nat. Genet.">
        <title>Extensive intraspecific gene order and gene structural variations between Mo17 and other maize genomes.</title>
        <authorList>
            <person name="Sun S."/>
            <person name="Zhou Y."/>
            <person name="Chen J."/>
            <person name="Shi J."/>
            <person name="Zhao H."/>
            <person name="Zhao H."/>
            <person name="Song W."/>
            <person name="Zhang M."/>
            <person name="Cui Y."/>
            <person name="Dong X."/>
            <person name="Liu H."/>
            <person name="Ma X."/>
            <person name="Jiao Y."/>
            <person name="Wang B."/>
            <person name="Wei X."/>
            <person name="Stein J.C."/>
            <person name="Glaubitz J.C."/>
            <person name="Lu F."/>
            <person name="Yu G."/>
            <person name="Liang C."/>
            <person name="Fengler K."/>
            <person name="Li B."/>
            <person name="Rafalski A."/>
            <person name="Schnable P.S."/>
            <person name="Ware D.H."/>
            <person name="Buckler E.S."/>
            <person name="Lai J."/>
        </authorList>
    </citation>
    <scope>NUCLEOTIDE SEQUENCE [LARGE SCALE GENOMIC DNA]</scope>
    <source>
        <tissue evidence="1">Seedling</tissue>
    </source>
</reference>
<gene>
    <name evidence="1" type="ORF">Zm00014a_021282</name>
</gene>
<dbReference type="Proteomes" id="UP000251960">
    <property type="component" value="Chromosome 10"/>
</dbReference>
<organism evidence="1">
    <name type="scientific">Zea mays</name>
    <name type="common">Maize</name>
    <dbReference type="NCBI Taxonomy" id="4577"/>
    <lineage>
        <taxon>Eukaryota</taxon>
        <taxon>Viridiplantae</taxon>
        <taxon>Streptophyta</taxon>
        <taxon>Embryophyta</taxon>
        <taxon>Tracheophyta</taxon>
        <taxon>Spermatophyta</taxon>
        <taxon>Magnoliopsida</taxon>
        <taxon>Liliopsida</taxon>
        <taxon>Poales</taxon>
        <taxon>Poaceae</taxon>
        <taxon>PACMAD clade</taxon>
        <taxon>Panicoideae</taxon>
        <taxon>Andropogonodae</taxon>
        <taxon>Andropogoneae</taxon>
        <taxon>Tripsacinae</taxon>
        <taxon>Zea</taxon>
    </lineage>
</organism>
<sequence>MLALHTLSSLCSSKCFSKFICFSIGRYYLVDVGYAICEGYLPPYQNQKYHIKIFIEEEQKLWRKKNSISTSRVYEM</sequence>
<dbReference type="AlphaFoldDB" id="A0A3L6G5L0"/>
<dbReference type="EMBL" id="NCVQ01000002">
    <property type="protein sequence ID" value="PWZ43892.1"/>
    <property type="molecule type" value="Genomic_DNA"/>
</dbReference>
<proteinExistence type="predicted"/>
<accession>A0A3L6G5L0</accession>
<comment type="caution">
    <text evidence="1">The sequence shown here is derived from an EMBL/GenBank/DDBJ whole genome shotgun (WGS) entry which is preliminary data.</text>
</comment>